<dbReference type="PRINTS" id="PR00344">
    <property type="entry name" value="BCTRLSENSOR"/>
</dbReference>
<feature type="domain" description="Histidine kinase" evidence="5">
    <location>
        <begin position="168"/>
        <end position="387"/>
    </location>
</feature>
<dbReference type="Gene3D" id="1.10.287.130">
    <property type="match status" value="1"/>
</dbReference>
<dbReference type="InterPro" id="IPR004358">
    <property type="entry name" value="Sig_transdc_His_kin-like_C"/>
</dbReference>
<dbReference type="RefSeq" id="WP_284347942.1">
    <property type="nucleotide sequence ID" value="NZ_BRXS01000001.1"/>
</dbReference>
<dbReference type="Gene3D" id="3.30.565.10">
    <property type="entry name" value="Histidine kinase-like ATPase, C-terminal domain"/>
    <property type="match status" value="1"/>
</dbReference>
<comment type="caution">
    <text evidence="6">The sequence shown here is derived from an EMBL/GenBank/DDBJ whole genome shotgun (WGS) entry which is preliminary data.</text>
</comment>
<keyword evidence="4" id="KW-0472">Membrane</keyword>
<gene>
    <name evidence="6" type="ORF">rosag_00180</name>
</gene>
<keyword evidence="3" id="KW-0597">Phosphoprotein</keyword>
<dbReference type="EC" id="2.7.13.3" evidence="2"/>
<dbReference type="PANTHER" id="PTHR43065">
    <property type="entry name" value="SENSOR HISTIDINE KINASE"/>
    <property type="match status" value="1"/>
</dbReference>
<dbReference type="EMBL" id="BRXS01000001">
    <property type="protein sequence ID" value="GLC23505.1"/>
    <property type="molecule type" value="Genomic_DNA"/>
</dbReference>
<dbReference type="SUPFAM" id="SSF47384">
    <property type="entry name" value="Homodimeric domain of signal transducing histidine kinase"/>
    <property type="match status" value="1"/>
</dbReference>
<name>A0AA37QC22_9BACT</name>
<keyword evidence="7" id="KW-1185">Reference proteome</keyword>
<dbReference type="InterPro" id="IPR005467">
    <property type="entry name" value="His_kinase_dom"/>
</dbReference>
<accession>A0AA37QC22</accession>
<dbReference type="InterPro" id="IPR036097">
    <property type="entry name" value="HisK_dim/P_sf"/>
</dbReference>
<dbReference type="Proteomes" id="UP001161325">
    <property type="component" value="Unassembled WGS sequence"/>
</dbReference>
<dbReference type="InterPro" id="IPR003661">
    <property type="entry name" value="HisK_dim/P_dom"/>
</dbReference>
<evidence type="ECO:0000313" key="6">
    <source>
        <dbReference type="EMBL" id="GLC23505.1"/>
    </source>
</evidence>
<sequence>MQTDTVPSVIPPLDYAPTLLTWSLLAGGVVIGAGIALAAWWGVRNARHARVLAAAGGQLVVLRAPDGTCESMAVPARMATLFVTAPQAGNPLPPWRPEMAEAMERLAERARTTDADAMAVECNAAGFRLRLVGLRAGDGTSLIVSVAEAGPDAARVNRLEAAALLSGGLAHDLRNILNTLVLHAEVGTDHATNPQRVTSHLDRMRLGAMRAADLVGLLRRHLRDEQPPDHPTPVVMADAVREVVELLRPGFPRKLVVDTDDLSPDAIVLAPDPVQVHQLVLNLVLNAAQVLEKHPAPRLRVEVAVDEEAEGAATAVLVVEDNGPGMPPEVRARCFEPYFTTKALQSGTGLGLAVVRTIATDVLHGSVRASESDTGGARFEVRVPCAPRPAALPASDGDVPLLHA</sequence>
<dbReference type="SUPFAM" id="SSF55874">
    <property type="entry name" value="ATPase domain of HSP90 chaperone/DNA topoisomerase II/histidine kinase"/>
    <property type="match status" value="1"/>
</dbReference>
<proteinExistence type="predicted"/>
<comment type="catalytic activity">
    <reaction evidence="1">
        <text>ATP + protein L-histidine = ADP + protein N-phospho-L-histidine.</text>
        <dbReference type="EC" id="2.7.13.3"/>
    </reaction>
</comment>
<dbReference type="Pfam" id="PF02518">
    <property type="entry name" value="HATPase_c"/>
    <property type="match status" value="1"/>
</dbReference>
<keyword evidence="4" id="KW-1133">Transmembrane helix</keyword>
<evidence type="ECO:0000313" key="7">
    <source>
        <dbReference type="Proteomes" id="UP001161325"/>
    </source>
</evidence>
<dbReference type="AlphaFoldDB" id="A0AA37QC22"/>
<evidence type="ECO:0000256" key="2">
    <source>
        <dbReference type="ARBA" id="ARBA00012438"/>
    </source>
</evidence>
<dbReference type="CDD" id="cd00082">
    <property type="entry name" value="HisKA"/>
    <property type="match status" value="1"/>
</dbReference>
<evidence type="ECO:0000256" key="3">
    <source>
        <dbReference type="ARBA" id="ARBA00022553"/>
    </source>
</evidence>
<dbReference type="GO" id="GO:0000155">
    <property type="term" value="F:phosphorelay sensor kinase activity"/>
    <property type="evidence" value="ECO:0007669"/>
    <property type="project" value="InterPro"/>
</dbReference>
<keyword evidence="4" id="KW-0812">Transmembrane</keyword>
<dbReference type="PANTHER" id="PTHR43065:SF42">
    <property type="entry name" value="TWO-COMPONENT SENSOR PPRA"/>
    <property type="match status" value="1"/>
</dbReference>
<dbReference type="InterPro" id="IPR003594">
    <property type="entry name" value="HATPase_dom"/>
</dbReference>
<evidence type="ECO:0000259" key="5">
    <source>
        <dbReference type="PROSITE" id="PS50109"/>
    </source>
</evidence>
<dbReference type="SMART" id="SM00387">
    <property type="entry name" value="HATPase_c"/>
    <property type="match status" value="1"/>
</dbReference>
<reference evidence="6" key="1">
    <citation type="submission" date="2022-08" db="EMBL/GenBank/DDBJ databases">
        <title>Draft genome sequencing of Roseisolibacter agri AW1220.</title>
        <authorList>
            <person name="Tobiishi Y."/>
            <person name="Tonouchi A."/>
        </authorList>
    </citation>
    <scope>NUCLEOTIDE SEQUENCE</scope>
    <source>
        <strain evidence="6">AW1220</strain>
    </source>
</reference>
<protein>
    <recommendedName>
        <fullName evidence="2">histidine kinase</fullName>
        <ecNumber evidence="2">2.7.13.3</ecNumber>
    </recommendedName>
</protein>
<dbReference type="InterPro" id="IPR036890">
    <property type="entry name" value="HATPase_C_sf"/>
</dbReference>
<evidence type="ECO:0000256" key="4">
    <source>
        <dbReference type="SAM" id="Phobius"/>
    </source>
</evidence>
<organism evidence="6 7">
    <name type="scientific">Roseisolibacter agri</name>
    <dbReference type="NCBI Taxonomy" id="2014610"/>
    <lineage>
        <taxon>Bacteria</taxon>
        <taxon>Pseudomonadati</taxon>
        <taxon>Gemmatimonadota</taxon>
        <taxon>Gemmatimonadia</taxon>
        <taxon>Gemmatimonadales</taxon>
        <taxon>Gemmatimonadaceae</taxon>
        <taxon>Roseisolibacter</taxon>
    </lineage>
</organism>
<feature type="transmembrane region" description="Helical" evidence="4">
    <location>
        <begin position="20"/>
        <end position="43"/>
    </location>
</feature>
<evidence type="ECO:0000256" key="1">
    <source>
        <dbReference type="ARBA" id="ARBA00000085"/>
    </source>
</evidence>
<dbReference type="PROSITE" id="PS50109">
    <property type="entry name" value="HIS_KIN"/>
    <property type="match status" value="1"/>
</dbReference>